<dbReference type="PANTHER" id="PTHR13084">
    <property type="entry name" value="T-CELL LYMPHOMA BREAKPOINT-ASSOCIATED TARGET 1-RELATED"/>
    <property type="match status" value="1"/>
</dbReference>
<evidence type="ECO:0000313" key="9">
    <source>
        <dbReference type="EMBL" id="CAG9759431.1"/>
    </source>
</evidence>
<dbReference type="PANTHER" id="PTHR13084:SF6">
    <property type="entry name" value="SODIUM_POTASSIUM-TRANSPORTING ATPASE SUBUNIT BETA-1-INTERACTING PROTEIN"/>
    <property type="match status" value="1"/>
</dbReference>
<dbReference type="Pfam" id="PF05640">
    <property type="entry name" value="NKAIN"/>
    <property type="match status" value="1"/>
</dbReference>
<feature type="compositionally biased region" description="Basic residues" evidence="8">
    <location>
        <begin position="213"/>
        <end position="222"/>
    </location>
</feature>
<evidence type="ECO:0000256" key="5">
    <source>
        <dbReference type="ARBA" id="ARBA00022989"/>
    </source>
</evidence>
<dbReference type="Proteomes" id="UP001152799">
    <property type="component" value="Chromosome 1"/>
</dbReference>
<sequence length="399" mass="46050">MGFCRKRHLFLSLCILQMITVVERQVFDFLGFLWIPILVNFFELIFIIFGFFGAYQYRPKYIVAYLSWHLFWIAWNSFLICLYLDVAGLDHQTNKVLKLDQTSDSWWKKNGMGCKVADVEDLKYEGCLVDYRYMEIFHSGLQVVITILSGIVSICLSRTFMEEDDTSSHKSTRKHSKQRMSLYSIEFSSQLDNRPGESDNEFDHMPSSPKPMTPRRVKRRSVMQRGSSGRHSTSSRRQTHSRSSTRSSRRMQNPVTKLLEQQQKCQAYESTTSQSPIESPLPNYYVNSTSSINNTANWQGPMGHTNPSYQQSTTSLNEDFDELYNNRPPSVRSSYSNFHGARANYSPPKQYHHSLATPQVPQKRGNPARNSMRNMTFLHNGPPAYTIQGAMMGDNETPM</sequence>
<feature type="transmembrane region" description="Helical" evidence="7">
    <location>
        <begin position="34"/>
        <end position="55"/>
    </location>
</feature>
<keyword evidence="5 7" id="KW-1133">Transmembrane helix</keyword>
<comment type="subcellular location">
    <subcellularLocation>
        <location evidence="1 7">Cell membrane</location>
        <topology evidence="1 7">Multi-pass membrane protein</topology>
    </subcellularLocation>
</comment>
<keyword evidence="10" id="KW-1185">Reference proteome</keyword>
<evidence type="ECO:0000256" key="1">
    <source>
        <dbReference type="ARBA" id="ARBA00004651"/>
    </source>
</evidence>
<feature type="region of interest" description="Disordered" evidence="8">
    <location>
        <begin position="187"/>
        <end position="280"/>
    </location>
</feature>
<feature type="compositionally biased region" description="Basic and acidic residues" evidence="8">
    <location>
        <begin position="194"/>
        <end position="204"/>
    </location>
</feature>
<dbReference type="EMBL" id="OU892277">
    <property type="protein sequence ID" value="CAG9759431.1"/>
    <property type="molecule type" value="Genomic_DNA"/>
</dbReference>
<protein>
    <recommendedName>
        <fullName evidence="7">Sodium/potassium-transporting ATPase subunit beta-1-interacting protein</fullName>
        <shortName evidence="7">Na(+)/K(+)-transporting ATPase subunit beta-1-interacting protein</shortName>
    </recommendedName>
</protein>
<keyword evidence="4 7" id="KW-0812">Transmembrane</keyword>
<evidence type="ECO:0000256" key="6">
    <source>
        <dbReference type="ARBA" id="ARBA00023136"/>
    </source>
</evidence>
<feature type="transmembrane region" description="Helical" evidence="7">
    <location>
        <begin position="62"/>
        <end position="86"/>
    </location>
</feature>
<accession>A0A9N9Q812</accession>
<proteinExistence type="inferred from homology"/>
<feature type="compositionally biased region" description="Polar residues" evidence="8">
    <location>
        <begin position="251"/>
        <end position="277"/>
    </location>
</feature>
<dbReference type="InterPro" id="IPR008516">
    <property type="entry name" value="Na/K-Atpase_Interacting"/>
</dbReference>
<dbReference type="OrthoDB" id="10050321at2759"/>
<evidence type="ECO:0000256" key="3">
    <source>
        <dbReference type="ARBA" id="ARBA00022475"/>
    </source>
</evidence>
<evidence type="ECO:0000256" key="2">
    <source>
        <dbReference type="ARBA" id="ARBA00006364"/>
    </source>
</evidence>
<gene>
    <name evidence="9" type="ORF">CEUTPL_LOCUS183</name>
</gene>
<feature type="transmembrane region" description="Helical" evidence="7">
    <location>
        <begin position="140"/>
        <end position="161"/>
    </location>
</feature>
<name>A0A9N9Q812_9CUCU</name>
<dbReference type="GO" id="GO:0002028">
    <property type="term" value="P:regulation of sodium ion transport"/>
    <property type="evidence" value="ECO:0007669"/>
    <property type="project" value="UniProtKB-UniRule"/>
</dbReference>
<comment type="similarity">
    <text evidence="2 7">Belongs to the NKAIN family.</text>
</comment>
<keyword evidence="3 7" id="KW-1003">Cell membrane</keyword>
<evidence type="ECO:0000256" key="4">
    <source>
        <dbReference type="ARBA" id="ARBA00022692"/>
    </source>
</evidence>
<reference evidence="9" key="1">
    <citation type="submission" date="2022-01" db="EMBL/GenBank/DDBJ databases">
        <authorList>
            <person name="King R."/>
        </authorList>
    </citation>
    <scope>NUCLEOTIDE SEQUENCE</scope>
</reference>
<evidence type="ECO:0000256" key="7">
    <source>
        <dbReference type="RuleBase" id="RU368041"/>
    </source>
</evidence>
<evidence type="ECO:0000256" key="8">
    <source>
        <dbReference type="SAM" id="MobiDB-lite"/>
    </source>
</evidence>
<evidence type="ECO:0000313" key="10">
    <source>
        <dbReference type="Proteomes" id="UP001152799"/>
    </source>
</evidence>
<keyword evidence="6 7" id="KW-0472">Membrane</keyword>
<dbReference type="GO" id="GO:0005886">
    <property type="term" value="C:plasma membrane"/>
    <property type="evidence" value="ECO:0007669"/>
    <property type="project" value="UniProtKB-SubCell"/>
</dbReference>
<organism evidence="9 10">
    <name type="scientific">Ceutorhynchus assimilis</name>
    <name type="common">cabbage seed weevil</name>
    <dbReference type="NCBI Taxonomy" id="467358"/>
    <lineage>
        <taxon>Eukaryota</taxon>
        <taxon>Metazoa</taxon>
        <taxon>Ecdysozoa</taxon>
        <taxon>Arthropoda</taxon>
        <taxon>Hexapoda</taxon>
        <taxon>Insecta</taxon>
        <taxon>Pterygota</taxon>
        <taxon>Neoptera</taxon>
        <taxon>Endopterygota</taxon>
        <taxon>Coleoptera</taxon>
        <taxon>Polyphaga</taxon>
        <taxon>Cucujiformia</taxon>
        <taxon>Curculionidae</taxon>
        <taxon>Ceutorhynchinae</taxon>
        <taxon>Ceutorhynchus</taxon>
    </lineage>
</organism>
<dbReference type="AlphaFoldDB" id="A0A9N9Q812"/>